<evidence type="ECO:0000313" key="3">
    <source>
        <dbReference type="Proteomes" id="UP000800036"/>
    </source>
</evidence>
<dbReference type="Gene3D" id="3.30.420.10">
    <property type="entry name" value="Ribonuclease H-like superfamily/Ribonuclease H"/>
    <property type="match status" value="1"/>
</dbReference>
<name>A0A6A5UY97_9PLEO</name>
<feature type="domain" description="3'-5' exonuclease" evidence="1">
    <location>
        <begin position="11"/>
        <end position="169"/>
    </location>
</feature>
<dbReference type="Pfam" id="PF01612">
    <property type="entry name" value="DNA_pol_A_exo1"/>
    <property type="match status" value="1"/>
</dbReference>
<dbReference type="GO" id="GO:0003676">
    <property type="term" value="F:nucleic acid binding"/>
    <property type="evidence" value="ECO:0007669"/>
    <property type="project" value="InterPro"/>
</dbReference>
<reference evidence="2" key="1">
    <citation type="journal article" date="2020" name="Stud. Mycol.">
        <title>101 Dothideomycetes genomes: a test case for predicting lifestyles and emergence of pathogens.</title>
        <authorList>
            <person name="Haridas S."/>
            <person name="Albert R."/>
            <person name="Binder M."/>
            <person name="Bloem J."/>
            <person name="Labutti K."/>
            <person name="Salamov A."/>
            <person name="Andreopoulos B."/>
            <person name="Baker S."/>
            <person name="Barry K."/>
            <person name="Bills G."/>
            <person name="Bluhm B."/>
            <person name="Cannon C."/>
            <person name="Castanera R."/>
            <person name="Culley D."/>
            <person name="Daum C."/>
            <person name="Ezra D."/>
            <person name="Gonzalez J."/>
            <person name="Henrissat B."/>
            <person name="Kuo A."/>
            <person name="Liang C."/>
            <person name="Lipzen A."/>
            <person name="Lutzoni F."/>
            <person name="Magnuson J."/>
            <person name="Mondo S."/>
            <person name="Nolan M."/>
            <person name="Ohm R."/>
            <person name="Pangilinan J."/>
            <person name="Park H.-J."/>
            <person name="Ramirez L."/>
            <person name="Alfaro M."/>
            <person name="Sun H."/>
            <person name="Tritt A."/>
            <person name="Yoshinaga Y."/>
            <person name="Zwiers L.-H."/>
            <person name="Turgeon B."/>
            <person name="Goodwin S."/>
            <person name="Spatafora J."/>
            <person name="Crous P."/>
            <person name="Grigoriev I."/>
        </authorList>
    </citation>
    <scope>NUCLEOTIDE SEQUENCE</scope>
    <source>
        <strain evidence="2">CBS 107.79</strain>
    </source>
</reference>
<dbReference type="OrthoDB" id="26838at2759"/>
<dbReference type="InterPro" id="IPR002562">
    <property type="entry name" value="3'-5'_exonuclease_dom"/>
</dbReference>
<keyword evidence="3" id="KW-1185">Reference proteome</keyword>
<dbReference type="GO" id="GO:0006139">
    <property type="term" value="P:nucleobase-containing compound metabolic process"/>
    <property type="evidence" value="ECO:0007669"/>
    <property type="project" value="InterPro"/>
</dbReference>
<dbReference type="EMBL" id="ML976716">
    <property type="protein sequence ID" value="KAF1968792.1"/>
    <property type="molecule type" value="Genomic_DNA"/>
</dbReference>
<dbReference type="SUPFAM" id="SSF53098">
    <property type="entry name" value="Ribonuclease H-like"/>
    <property type="match status" value="1"/>
</dbReference>
<dbReference type="PANTHER" id="PTHR43040:SF1">
    <property type="entry name" value="RIBONUCLEASE D"/>
    <property type="match status" value="1"/>
</dbReference>
<sequence>MIDILTDLPAKPPSIYVDIEGVRLLRKGSISILQLYVLPNDHTYLVDVHQLQDIAFITTGKKLHKCPKAILKSEDITKVFFDLRNDSDALFYHIQISLARVDDIRLMELATRVNFDASMTTAEKRIWAAKKENGLKMFLPEKGGQYEVFNDRPLADEIIRYCVQDVRFLPRPWSLYRERISIPWTSKVRTAEGRMSLS</sequence>
<proteinExistence type="predicted"/>
<dbReference type="GO" id="GO:0008408">
    <property type="term" value="F:3'-5' exonuclease activity"/>
    <property type="evidence" value="ECO:0007669"/>
    <property type="project" value="InterPro"/>
</dbReference>
<dbReference type="AlphaFoldDB" id="A0A6A5UY97"/>
<gene>
    <name evidence="2" type="ORF">BU23DRAFT_583015</name>
</gene>
<dbReference type="InterPro" id="IPR036397">
    <property type="entry name" value="RNaseH_sf"/>
</dbReference>
<dbReference type="PANTHER" id="PTHR43040">
    <property type="entry name" value="RIBONUCLEASE D"/>
    <property type="match status" value="1"/>
</dbReference>
<accession>A0A6A5UY97</accession>
<organism evidence="2 3">
    <name type="scientific">Bimuria novae-zelandiae CBS 107.79</name>
    <dbReference type="NCBI Taxonomy" id="1447943"/>
    <lineage>
        <taxon>Eukaryota</taxon>
        <taxon>Fungi</taxon>
        <taxon>Dikarya</taxon>
        <taxon>Ascomycota</taxon>
        <taxon>Pezizomycotina</taxon>
        <taxon>Dothideomycetes</taxon>
        <taxon>Pleosporomycetidae</taxon>
        <taxon>Pleosporales</taxon>
        <taxon>Massarineae</taxon>
        <taxon>Didymosphaeriaceae</taxon>
        <taxon>Bimuria</taxon>
    </lineage>
</organism>
<dbReference type="Proteomes" id="UP000800036">
    <property type="component" value="Unassembled WGS sequence"/>
</dbReference>
<evidence type="ECO:0000259" key="1">
    <source>
        <dbReference type="Pfam" id="PF01612"/>
    </source>
</evidence>
<evidence type="ECO:0000313" key="2">
    <source>
        <dbReference type="EMBL" id="KAF1968792.1"/>
    </source>
</evidence>
<dbReference type="InterPro" id="IPR012337">
    <property type="entry name" value="RNaseH-like_sf"/>
</dbReference>
<protein>
    <recommendedName>
        <fullName evidence="1">3'-5' exonuclease domain-containing protein</fullName>
    </recommendedName>
</protein>